<reference evidence="2 3" key="1">
    <citation type="submission" date="2012-10" db="EMBL/GenBank/DDBJ databases">
        <title>Genome sequencing of Tanticharoenia sakaeratensis NBRC 103193.</title>
        <authorList>
            <person name="Azuma Y."/>
            <person name="Hadano H."/>
            <person name="Hirakawa H."/>
            <person name="Matsushita K."/>
        </authorList>
    </citation>
    <scope>NUCLEOTIDE SEQUENCE [LARGE SCALE GENOMIC DNA]</scope>
    <source>
        <strain evidence="2 3">NBRC 103193</strain>
    </source>
</reference>
<proteinExistence type="predicted"/>
<keyword evidence="3" id="KW-1185">Reference proteome</keyword>
<dbReference type="Pfam" id="PF08238">
    <property type="entry name" value="Sel1"/>
    <property type="match status" value="5"/>
</dbReference>
<feature type="compositionally biased region" description="Polar residues" evidence="1">
    <location>
        <begin position="223"/>
        <end position="243"/>
    </location>
</feature>
<dbReference type="PANTHER" id="PTHR43628">
    <property type="entry name" value="ACTIVATOR OF C KINASE PROTEIN 1-RELATED"/>
    <property type="match status" value="1"/>
</dbReference>
<sequence>MKGHVLAQVQWGDILPDSIYIARDVVRARQWFFIAANAGYGPAYNMIGRCYHFGWGCPIDLTKAAVSYRRAGELGDPWGQYNLGILLMRGLGIDADLSRALALFRAAASVGHAKSMNLVARFTEKGWETSRDPVIALDWYRRSDEGGDYRGQHNYATALLDQGQKEEALQWWRRAVPHATSDILLAAERHLALLGLEGDAAILDCVRSRLSDISAVPNPASKAGTSFRATLSDQISPSDRMSL</sequence>
<organism evidence="2 3">
    <name type="scientific">Tanticharoenia sakaeratensis NBRC 103193</name>
    <dbReference type="NCBI Taxonomy" id="1231623"/>
    <lineage>
        <taxon>Bacteria</taxon>
        <taxon>Pseudomonadati</taxon>
        <taxon>Pseudomonadota</taxon>
        <taxon>Alphaproteobacteria</taxon>
        <taxon>Acetobacterales</taxon>
        <taxon>Acetobacteraceae</taxon>
        <taxon>Tanticharoenia</taxon>
    </lineage>
</organism>
<gene>
    <name evidence="2" type="ORF">Tasa_008_004</name>
</gene>
<dbReference type="PANTHER" id="PTHR43628:SF1">
    <property type="entry name" value="CHITIN SYNTHASE REGULATORY FACTOR 2-RELATED"/>
    <property type="match status" value="1"/>
</dbReference>
<dbReference type="EMBL" id="BALE01000008">
    <property type="protein sequence ID" value="GAN53204.1"/>
    <property type="molecule type" value="Genomic_DNA"/>
</dbReference>
<dbReference type="InterPro" id="IPR006597">
    <property type="entry name" value="Sel1-like"/>
</dbReference>
<dbReference type="InterPro" id="IPR052945">
    <property type="entry name" value="Mitotic_Regulator"/>
</dbReference>
<name>A0A0D6MHS6_9PROT</name>
<protein>
    <recommendedName>
        <fullName evidence="4">Sel1 repeat family protein</fullName>
    </recommendedName>
</protein>
<dbReference type="InterPro" id="IPR011990">
    <property type="entry name" value="TPR-like_helical_dom_sf"/>
</dbReference>
<evidence type="ECO:0000313" key="3">
    <source>
        <dbReference type="Proteomes" id="UP000032679"/>
    </source>
</evidence>
<dbReference type="Gene3D" id="1.25.40.10">
    <property type="entry name" value="Tetratricopeptide repeat domain"/>
    <property type="match status" value="1"/>
</dbReference>
<accession>A0A0D6MHS6</accession>
<dbReference type="STRING" id="1231623.Tasa_008_004"/>
<dbReference type="AlphaFoldDB" id="A0A0D6MHS6"/>
<evidence type="ECO:0000313" key="2">
    <source>
        <dbReference type="EMBL" id="GAN53204.1"/>
    </source>
</evidence>
<dbReference type="SUPFAM" id="SSF81901">
    <property type="entry name" value="HCP-like"/>
    <property type="match status" value="1"/>
</dbReference>
<evidence type="ECO:0000256" key="1">
    <source>
        <dbReference type="SAM" id="MobiDB-lite"/>
    </source>
</evidence>
<dbReference type="SMART" id="SM00671">
    <property type="entry name" value="SEL1"/>
    <property type="match status" value="4"/>
</dbReference>
<dbReference type="Proteomes" id="UP000032679">
    <property type="component" value="Unassembled WGS sequence"/>
</dbReference>
<feature type="region of interest" description="Disordered" evidence="1">
    <location>
        <begin position="218"/>
        <end position="243"/>
    </location>
</feature>
<comment type="caution">
    <text evidence="2">The sequence shown here is derived from an EMBL/GenBank/DDBJ whole genome shotgun (WGS) entry which is preliminary data.</text>
</comment>
<evidence type="ECO:0008006" key="4">
    <source>
        <dbReference type="Google" id="ProtNLM"/>
    </source>
</evidence>